<dbReference type="InterPro" id="IPR016181">
    <property type="entry name" value="Acyl_CoA_acyltransferase"/>
</dbReference>
<dbReference type="InterPro" id="IPR000182">
    <property type="entry name" value="GNAT_dom"/>
</dbReference>
<organism evidence="4">
    <name type="scientific">Streptomyces sp. NBC_00003</name>
    <dbReference type="NCBI Taxonomy" id="2903608"/>
    <lineage>
        <taxon>Bacteria</taxon>
        <taxon>Bacillati</taxon>
        <taxon>Actinomycetota</taxon>
        <taxon>Actinomycetes</taxon>
        <taxon>Kitasatosporales</taxon>
        <taxon>Streptomycetaceae</taxon>
        <taxon>Streptomyces</taxon>
    </lineage>
</organism>
<keyword evidence="1" id="KW-0808">Transferase</keyword>
<proteinExistence type="predicted"/>
<dbReference type="InterPro" id="IPR050832">
    <property type="entry name" value="Bact_Acetyltransf"/>
</dbReference>
<dbReference type="Gene3D" id="3.40.630.30">
    <property type="match status" value="1"/>
</dbReference>
<accession>A0AAU2V0I1</accession>
<evidence type="ECO:0000256" key="1">
    <source>
        <dbReference type="ARBA" id="ARBA00022679"/>
    </source>
</evidence>
<dbReference type="SUPFAM" id="SSF55729">
    <property type="entry name" value="Acyl-CoA N-acyltransferases (Nat)"/>
    <property type="match status" value="1"/>
</dbReference>
<keyword evidence="2" id="KW-0012">Acyltransferase</keyword>
<name>A0AAU2V0I1_9ACTN</name>
<evidence type="ECO:0000259" key="3">
    <source>
        <dbReference type="PROSITE" id="PS51186"/>
    </source>
</evidence>
<dbReference type="PANTHER" id="PTHR43877">
    <property type="entry name" value="AMINOALKYLPHOSPHONATE N-ACETYLTRANSFERASE-RELATED-RELATED"/>
    <property type="match status" value="1"/>
</dbReference>
<sequence length="178" mass="19174">MTTAATPVVRRAEPADIDELVRLRAYLLDGEDGEDDNGTAVLPYTASTPQARAAWRTGYRAWLAEALPHDDDVCVAVAPGPGRLSACAIAVIDQRPPSPAYPSGRVVWMQSLITDPRDRGQGLGTTVIDHLFDWALTRGADVAVMQSASGAVDFHRRAGWLPTGEGLYHQPVTTKRKG</sequence>
<dbReference type="EMBL" id="CP108318">
    <property type="protein sequence ID" value="WTW60906.1"/>
    <property type="molecule type" value="Genomic_DNA"/>
</dbReference>
<dbReference type="AlphaFoldDB" id="A0AAU2V0I1"/>
<dbReference type="PROSITE" id="PS51186">
    <property type="entry name" value="GNAT"/>
    <property type="match status" value="1"/>
</dbReference>
<evidence type="ECO:0000313" key="4">
    <source>
        <dbReference type="EMBL" id="WTW60906.1"/>
    </source>
</evidence>
<feature type="domain" description="N-acetyltransferase" evidence="3">
    <location>
        <begin position="7"/>
        <end position="178"/>
    </location>
</feature>
<dbReference type="GO" id="GO:0016747">
    <property type="term" value="F:acyltransferase activity, transferring groups other than amino-acyl groups"/>
    <property type="evidence" value="ECO:0007669"/>
    <property type="project" value="InterPro"/>
</dbReference>
<dbReference type="PANTHER" id="PTHR43877:SF2">
    <property type="entry name" value="AMINOALKYLPHOSPHONATE N-ACETYLTRANSFERASE-RELATED"/>
    <property type="match status" value="1"/>
</dbReference>
<dbReference type="CDD" id="cd04301">
    <property type="entry name" value="NAT_SF"/>
    <property type="match status" value="1"/>
</dbReference>
<reference evidence="4" key="1">
    <citation type="submission" date="2022-10" db="EMBL/GenBank/DDBJ databases">
        <title>The complete genomes of actinobacterial strains from the NBC collection.</title>
        <authorList>
            <person name="Joergensen T.S."/>
            <person name="Alvarez Arevalo M."/>
            <person name="Sterndorff E.B."/>
            <person name="Faurdal D."/>
            <person name="Vuksanovic O."/>
            <person name="Mourched A.-S."/>
            <person name="Charusanti P."/>
            <person name="Shaw S."/>
            <person name="Blin K."/>
            <person name="Weber T."/>
        </authorList>
    </citation>
    <scope>NUCLEOTIDE SEQUENCE</scope>
    <source>
        <strain evidence="4">NBC_00003</strain>
    </source>
</reference>
<dbReference type="Pfam" id="PF00583">
    <property type="entry name" value="Acetyltransf_1"/>
    <property type="match status" value="1"/>
</dbReference>
<evidence type="ECO:0000256" key="2">
    <source>
        <dbReference type="ARBA" id="ARBA00023315"/>
    </source>
</evidence>
<protein>
    <submittedName>
        <fullName evidence="4">GNAT family N-acetyltransferase</fullName>
    </submittedName>
</protein>
<gene>
    <name evidence="4" type="ORF">OG549_09735</name>
</gene>